<proteinExistence type="predicted"/>
<sequence length="87" mass="9848">MVQPENDEAGHGREGALAALNEVATDPEVVKQFGTAAGAFEPEDYQQLIALAWRHQFDDDRTKFKRDLRALQEHVSQRILDRAELSE</sequence>
<protein>
    <submittedName>
        <fullName evidence="1">Uncharacterized protein</fullName>
    </submittedName>
</protein>
<dbReference type="STRING" id="709881.SAMN04489832_5823"/>
<dbReference type="OrthoDB" id="9937970at2"/>
<evidence type="ECO:0000313" key="1">
    <source>
        <dbReference type="EMBL" id="SIN35543.1"/>
    </source>
</evidence>
<organism evidence="1 2">
    <name type="scientific">Micromonospora cremea</name>
    <dbReference type="NCBI Taxonomy" id="709881"/>
    <lineage>
        <taxon>Bacteria</taxon>
        <taxon>Bacillati</taxon>
        <taxon>Actinomycetota</taxon>
        <taxon>Actinomycetes</taxon>
        <taxon>Micromonosporales</taxon>
        <taxon>Micromonosporaceae</taxon>
        <taxon>Micromonospora</taxon>
    </lineage>
</organism>
<dbReference type="AlphaFoldDB" id="A0A1N6ANC4"/>
<accession>A0A1N6ANC4</accession>
<keyword evidence="2" id="KW-1185">Reference proteome</keyword>
<dbReference type="RefSeq" id="WP_074317195.1">
    <property type="nucleotide sequence ID" value="NZ_FSQT01000002.1"/>
</dbReference>
<reference evidence="2" key="1">
    <citation type="submission" date="2016-12" db="EMBL/GenBank/DDBJ databases">
        <authorList>
            <person name="Varghese N."/>
            <person name="Submissions S."/>
        </authorList>
    </citation>
    <scope>NUCLEOTIDE SEQUENCE [LARGE SCALE GENOMIC DNA]</scope>
    <source>
        <strain evidence="2">DSM 45599</strain>
    </source>
</reference>
<dbReference type="Proteomes" id="UP000185124">
    <property type="component" value="Unassembled WGS sequence"/>
</dbReference>
<dbReference type="EMBL" id="FSQT01000002">
    <property type="protein sequence ID" value="SIN35543.1"/>
    <property type="molecule type" value="Genomic_DNA"/>
</dbReference>
<evidence type="ECO:0000313" key="2">
    <source>
        <dbReference type="Proteomes" id="UP000185124"/>
    </source>
</evidence>
<name>A0A1N6ANC4_9ACTN</name>
<gene>
    <name evidence="1" type="ORF">SAMN04489832_5823</name>
</gene>